<dbReference type="InterPro" id="IPR036748">
    <property type="entry name" value="MTH938-like_sf"/>
</dbReference>
<evidence type="ECO:0000256" key="2">
    <source>
        <dbReference type="ARBA" id="ARBA00021776"/>
    </source>
</evidence>
<dbReference type="Proteomes" id="UP001497472">
    <property type="component" value="Unassembled WGS sequence"/>
</dbReference>
<dbReference type="Gene3D" id="3.40.1230.10">
    <property type="entry name" value="MTH938-like"/>
    <property type="match status" value="1"/>
</dbReference>
<protein>
    <recommendedName>
        <fullName evidence="2">NADH dehydrogenase [ubiquinone] 1 alpha subcomplex assembly factor 3</fullName>
    </recommendedName>
</protein>
<comment type="subcellular location">
    <subcellularLocation>
        <location evidence="1">Mitochondrion</location>
    </subcellularLocation>
</comment>
<keyword evidence="6" id="KW-1185">Reference proteome</keyword>
<accession>A0AAV1JDA1</accession>
<proteinExistence type="inferred from homology"/>
<sequence length="196" mass="21831">MFINKFRLAIGAATCSPLKNNINKFSVNTVSRHKAAYDGDGKTTVRIINQDPNIGLIIDSYGTFGFRLNNGLTVVGPMAIFPRTVLSWQVHNSDEITAESLTLFKLLEPKIDLLVIGLESSERKVLNSVFKASREVKLNVEILPTEHACSTFNFLNSEGRSVAAALIPPLHININEDDMLASQLHYSKLYNRQEEL</sequence>
<reference evidence="5 6" key="1">
    <citation type="submission" date="2023-11" db="EMBL/GenBank/DDBJ databases">
        <authorList>
            <person name="Okamura Y."/>
        </authorList>
    </citation>
    <scope>NUCLEOTIDE SEQUENCE [LARGE SCALE GENOMIC DNA]</scope>
</reference>
<dbReference type="InterPro" id="IPR034095">
    <property type="entry name" value="NDUF3"/>
</dbReference>
<evidence type="ECO:0000256" key="3">
    <source>
        <dbReference type="ARBA" id="ARBA00023128"/>
    </source>
</evidence>
<evidence type="ECO:0000313" key="5">
    <source>
        <dbReference type="EMBL" id="CAK1546565.1"/>
    </source>
</evidence>
<comment type="similarity">
    <text evidence="4">Belongs to the NDUFAF3 family.</text>
</comment>
<comment type="caution">
    <text evidence="5">The sequence shown here is derived from an EMBL/GenBank/DDBJ whole genome shotgun (WGS) entry which is preliminary data.</text>
</comment>
<name>A0AAV1JDA1_9NEOP</name>
<dbReference type="PANTHER" id="PTHR21192:SF2">
    <property type="entry name" value="NADH DEHYDROGENASE [UBIQUINONE] 1 ALPHA SUBCOMPLEX ASSEMBLY FACTOR 3"/>
    <property type="match status" value="1"/>
</dbReference>
<evidence type="ECO:0000256" key="1">
    <source>
        <dbReference type="ARBA" id="ARBA00004173"/>
    </source>
</evidence>
<organism evidence="5 6">
    <name type="scientific">Leptosia nina</name>
    <dbReference type="NCBI Taxonomy" id="320188"/>
    <lineage>
        <taxon>Eukaryota</taxon>
        <taxon>Metazoa</taxon>
        <taxon>Ecdysozoa</taxon>
        <taxon>Arthropoda</taxon>
        <taxon>Hexapoda</taxon>
        <taxon>Insecta</taxon>
        <taxon>Pterygota</taxon>
        <taxon>Neoptera</taxon>
        <taxon>Endopterygota</taxon>
        <taxon>Lepidoptera</taxon>
        <taxon>Glossata</taxon>
        <taxon>Ditrysia</taxon>
        <taxon>Papilionoidea</taxon>
        <taxon>Pieridae</taxon>
        <taxon>Pierinae</taxon>
        <taxon>Leptosia</taxon>
    </lineage>
</organism>
<evidence type="ECO:0000313" key="6">
    <source>
        <dbReference type="Proteomes" id="UP001497472"/>
    </source>
</evidence>
<dbReference type="CDD" id="cd05125">
    <property type="entry name" value="Mth938_2P1-like"/>
    <property type="match status" value="1"/>
</dbReference>
<evidence type="ECO:0000256" key="4">
    <source>
        <dbReference type="ARBA" id="ARBA00049984"/>
    </source>
</evidence>
<dbReference type="SUPFAM" id="SSF64076">
    <property type="entry name" value="MTH938-like"/>
    <property type="match status" value="1"/>
</dbReference>
<gene>
    <name evidence="5" type="ORF">LNINA_LOCUS6127</name>
</gene>
<dbReference type="GO" id="GO:0005743">
    <property type="term" value="C:mitochondrial inner membrane"/>
    <property type="evidence" value="ECO:0007669"/>
    <property type="project" value="TreeGrafter"/>
</dbReference>
<dbReference type="AlphaFoldDB" id="A0AAV1JDA1"/>
<dbReference type="EMBL" id="CAVLEF010000008">
    <property type="protein sequence ID" value="CAK1546565.1"/>
    <property type="molecule type" value="Genomic_DNA"/>
</dbReference>
<keyword evidence="3" id="KW-0496">Mitochondrion</keyword>
<dbReference type="GO" id="GO:0032981">
    <property type="term" value="P:mitochondrial respiratory chain complex I assembly"/>
    <property type="evidence" value="ECO:0007669"/>
    <property type="project" value="InterPro"/>
</dbReference>
<dbReference type="PANTHER" id="PTHR21192">
    <property type="entry name" value="NUCLEAR PROTEIN E3-3"/>
    <property type="match status" value="1"/>
</dbReference>
<dbReference type="InterPro" id="IPR007523">
    <property type="entry name" value="NDUFAF3/AAMDC"/>
</dbReference>
<dbReference type="Pfam" id="PF04430">
    <property type="entry name" value="DUF498"/>
    <property type="match status" value="1"/>
</dbReference>